<dbReference type="Gene3D" id="3.30.420.10">
    <property type="entry name" value="Ribonuclease H-like superfamily/Ribonuclease H"/>
    <property type="match status" value="1"/>
</dbReference>
<protein>
    <recommendedName>
        <fullName evidence="2">Integrase catalytic domain-containing protein</fullName>
    </recommendedName>
</protein>
<evidence type="ECO:0000313" key="3">
    <source>
        <dbReference type="EMBL" id="PFX29885.1"/>
    </source>
</evidence>
<dbReference type="InterPro" id="IPR040676">
    <property type="entry name" value="DUF5641"/>
</dbReference>
<organism evidence="3 4">
    <name type="scientific">Stylophora pistillata</name>
    <name type="common">Smooth cauliflower coral</name>
    <dbReference type="NCBI Taxonomy" id="50429"/>
    <lineage>
        <taxon>Eukaryota</taxon>
        <taxon>Metazoa</taxon>
        <taxon>Cnidaria</taxon>
        <taxon>Anthozoa</taxon>
        <taxon>Hexacorallia</taxon>
        <taxon>Scleractinia</taxon>
        <taxon>Astrocoeniina</taxon>
        <taxon>Pocilloporidae</taxon>
        <taxon>Stylophora</taxon>
    </lineage>
</organism>
<dbReference type="PANTHER" id="PTHR47331">
    <property type="entry name" value="PHD-TYPE DOMAIN-CONTAINING PROTEIN"/>
    <property type="match status" value="1"/>
</dbReference>
<name>A0A2B4SN96_STYPI</name>
<dbReference type="PROSITE" id="PS50994">
    <property type="entry name" value="INTEGRASE"/>
    <property type="match status" value="1"/>
</dbReference>
<dbReference type="AlphaFoldDB" id="A0A2B4SN96"/>
<dbReference type="SUPFAM" id="SSF53098">
    <property type="entry name" value="Ribonuclease H-like"/>
    <property type="match status" value="1"/>
</dbReference>
<dbReference type="EMBL" id="LSMT01000059">
    <property type="protein sequence ID" value="PFX29885.1"/>
    <property type="molecule type" value="Genomic_DNA"/>
</dbReference>
<dbReference type="Pfam" id="PF18701">
    <property type="entry name" value="DUF5641"/>
    <property type="match status" value="1"/>
</dbReference>
<evidence type="ECO:0000256" key="1">
    <source>
        <dbReference type="SAM" id="MobiDB-lite"/>
    </source>
</evidence>
<feature type="compositionally biased region" description="Polar residues" evidence="1">
    <location>
        <begin position="365"/>
        <end position="383"/>
    </location>
</feature>
<comment type="caution">
    <text evidence="3">The sequence shown here is derived from an EMBL/GenBank/DDBJ whole genome shotgun (WGS) entry which is preliminary data.</text>
</comment>
<accession>A0A2B4SN96</accession>
<dbReference type="Proteomes" id="UP000225706">
    <property type="component" value="Unassembled WGS sequence"/>
</dbReference>
<reference evidence="4" key="1">
    <citation type="journal article" date="2017" name="bioRxiv">
        <title>Comparative analysis of the genomes of Stylophora pistillata and Acropora digitifera provides evidence for extensive differences between species of corals.</title>
        <authorList>
            <person name="Voolstra C.R."/>
            <person name="Li Y."/>
            <person name="Liew Y.J."/>
            <person name="Baumgarten S."/>
            <person name="Zoccola D."/>
            <person name="Flot J.-F."/>
            <person name="Tambutte S."/>
            <person name="Allemand D."/>
            <person name="Aranda M."/>
        </authorList>
    </citation>
    <scope>NUCLEOTIDE SEQUENCE [LARGE SCALE GENOMIC DNA]</scope>
</reference>
<feature type="domain" description="Integrase catalytic" evidence="2">
    <location>
        <begin position="35"/>
        <end position="224"/>
    </location>
</feature>
<dbReference type="InterPro" id="IPR012337">
    <property type="entry name" value="RNaseH-like_sf"/>
</dbReference>
<evidence type="ECO:0000259" key="2">
    <source>
        <dbReference type="PROSITE" id="PS50994"/>
    </source>
</evidence>
<evidence type="ECO:0000313" key="4">
    <source>
        <dbReference type="Proteomes" id="UP000225706"/>
    </source>
</evidence>
<dbReference type="GO" id="GO:0003676">
    <property type="term" value="F:nucleic acid binding"/>
    <property type="evidence" value="ECO:0007669"/>
    <property type="project" value="InterPro"/>
</dbReference>
<sequence>KVFKRTCRAIVLPIRSIVFPRSRCRSCRGLPSVHVSEDPPFTLTGVDFMGPLFIRGNSTTENDNSKCYICLFSCASTSPAHLELTPNLIVESFLLAFRCFTSHQGLPATLMSDNGKTFRGSGKEIVKIARSKEVLRYLAISGVSWRFIIEKALWWGGFWERLIQSISCCMKKSLGRTTLSYDELNTLLVEIEWVVNSRPLTYVEDDQDGMSYTLSPSYLINGRQVTNTANDSHFEVISTYESLTRRARHHRHLLRQFTDQWRKIYLLNLRERHAQVTKNRKGADIVIGDVVILKNDTSNRMFWKLAKVEELLPGKDGNIRAAIIKFSSADCIPCLLKRSVKHLFPLEINSSDDINQIEEYGAEPTSGSPVHDTPNTSANTTPRRNAAMRGELMRRFRT</sequence>
<gene>
    <name evidence="3" type="ORF">AWC38_SpisGene5386</name>
</gene>
<dbReference type="InterPro" id="IPR036397">
    <property type="entry name" value="RNaseH_sf"/>
</dbReference>
<dbReference type="InterPro" id="IPR001584">
    <property type="entry name" value="Integrase_cat-core"/>
</dbReference>
<keyword evidence="4" id="KW-1185">Reference proteome</keyword>
<feature type="non-terminal residue" evidence="3">
    <location>
        <position position="1"/>
    </location>
</feature>
<dbReference type="GO" id="GO:0015074">
    <property type="term" value="P:DNA integration"/>
    <property type="evidence" value="ECO:0007669"/>
    <property type="project" value="InterPro"/>
</dbReference>
<dbReference type="STRING" id="50429.A0A2B4SN96"/>
<proteinExistence type="predicted"/>
<dbReference type="OrthoDB" id="5986287at2759"/>
<feature type="region of interest" description="Disordered" evidence="1">
    <location>
        <begin position="360"/>
        <end position="398"/>
    </location>
</feature>